<dbReference type="AlphaFoldDB" id="A0AAV8VQ66"/>
<evidence type="ECO:0008006" key="3">
    <source>
        <dbReference type="Google" id="ProtNLM"/>
    </source>
</evidence>
<dbReference type="GO" id="GO:0071897">
    <property type="term" value="P:DNA biosynthetic process"/>
    <property type="evidence" value="ECO:0007669"/>
    <property type="project" value="UniProtKB-ARBA"/>
</dbReference>
<accession>A0AAV8VQ66</accession>
<dbReference type="PANTHER" id="PTHR31511:SF12">
    <property type="entry name" value="RHO TERMINATION FACTOR N-TERMINAL DOMAIN-CONTAINING PROTEIN"/>
    <property type="match status" value="1"/>
</dbReference>
<reference evidence="1 2" key="1">
    <citation type="journal article" date="2023" name="Insect Mol. Biol.">
        <title>Genome sequencing provides insights into the evolution of gene families encoding plant cell wall-degrading enzymes in longhorned beetles.</title>
        <authorList>
            <person name="Shin N.R."/>
            <person name="Okamura Y."/>
            <person name="Kirsch R."/>
            <person name="Pauchet Y."/>
        </authorList>
    </citation>
    <scope>NUCLEOTIDE SEQUENCE [LARGE SCALE GENOMIC DNA]</scope>
    <source>
        <strain evidence="1">EAD_L_NR</strain>
    </source>
</reference>
<dbReference type="PANTHER" id="PTHR31511">
    <property type="entry name" value="PROTEIN CBG23764"/>
    <property type="match status" value="1"/>
</dbReference>
<dbReference type="InterPro" id="IPR043502">
    <property type="entry name" value="DNA/RNA_pol_sf"/>
</dbReference>
<dbReference type="Proteomes" id="UP001159042">
    <property type="component" value="Unassembled WGS sequence"/>
</dbReference>
<proteinExistence type="predicted"/>
<dbReference type="SUPFAM" id="SSF56672">
    <property type="entry name" value="DNA/RNA polymerases"/>
    <property type="match status" value="1"/>
</dbReference>
<organism evidence="1 2">
    <name type="scientific">Exocentrus adspersus</name>
    <dbReference type="NCBI Taxonomy" id="1586481"/>
    <lineage>
        <taxon>Eukaryota</taxon>
        <taxon>Metazoa</taxon>
        <taxon>Ecdysozoa</taxon>
        <taxon>Arthropoda</taxon>
        <taxon>Hexapoda</taxon>
        <taxon>Insecta</taxon>
        <taxon>Pterygota</taxon>
        <taxon>Neoptera</taxon>
        <taxon>Endopterygota</taxon>
        <taxon>Coleoptera</taxon>
        <taxon>Polyphaga</taxon>
        <taxon>Cucujiformia</taxon>
        <taxon>Chrysomeloidea</taxon>
        <taxon>Cerambycidae</taxon>
        <taxon>Lamiinae</taxon>
        <taxon>Acanthocinini</taxon>
        <taxon>Exocentrus</taxon>
    </lineage>
</organism>
<evidence type="ECO:0000313" key="1">
    <source>
        <dbReference type="EMBL" id="KAJ8916408.1"/>
    </source>
</evidence>
<protein>
    <recommendedName>
        <fullName evidence="3">DNA-directed DNA polymerase</fullName>
    </recommendedName>
</protein>
<keyword evidence="2" id="KW-1185">Reference proteome</keyword>
<gene>
    <name evidence="1" type="ORF">NQ315_014619</name>
</gene>
<evidence type="ECO:0000313" key="2">
    <source>
        <dbReference type="Proteomes" id="UP001159042"/>
    </source>
</evidence>
<name>A0AAV8VQ66_9CUCU</name>
<dbReference type="EMBL" id="JANEYG010000042">
    <property type="protein sequence ID" value="KAJ8916408.1"/>
    <property type="molecule type" value="Genomic_DNA"/>
</dbReference>
<sequence length="283" mass="33294">MLLTDIFEQFRATCHETYGLDPAHYYTLPGYTWDAMLKHTKCSLETIQDVHILLFFEFGVRGGLSQCSNRYSIANNKYVPGYNSEAPSKYLMYFDAMSQYLPFGGFEWLKDLEDFNVFNVADNSDIGYILEVDLYYPEHLHDLHRDLPFCPEHRKPPNSKLPKLMATLYSKQNYIIHYRYLKQCLKHGVVLEKIHKILKFNQAQADSEFGKTTYKMCVNAIYGKRMQNIRKHRIIKLLNTWAGRYCAKNLISRPTHLVFNNPLYIGMQSLDISKTCVYEFHYD</sequence>
<comment type="caution">
    <text evidence="1">The sequence shown here is derived from an EMBL/GenBank/DDBJ whole genome shotgun (WGS) entry which is preliminary data.</text>
</comment>